<evidence type="ECO:0000256" key="2">
    <source>
        <dbReference type="ARBA" id="ARBA00023043"/>
    </source>
</evidence>
<dbReference type="SMART" id="SM00248">
    <property type="entry name" value="ANK"/>
    <property type="match status" value="5"/>
</dbReference>
<dbReference type="InterPro" id="IPR036770">
    <property type="entry name" value="Ankyrin_rpt-contain_sf"/>
</dbReference>
<dbReference type="SUPFAM" id="SSF81383">
    <property type="entry name" value="F-box domain"/>
    <property type="match status" value="1"/>
</dbReference>
<keyword evidence="5" id="KW-0812">Transmembrane</keyword>
<gene>
    <name evidence="7" type="ORF">PEBR_24176</name>
</gene>
<protein>
    <recommendedName>
        <fullName evidence="6">F-box domain-containing protein</fullName>
    </recommendedName>
</protein>
<feature type="domain" description="F-box" evidence="6">
    <location>
        <begin position="658"/>
        <end position="704"/>
    </location>
</feature>
<dbReference type="PROSITE" id="PS50297">
    <property type="entry name" value="ANK_REP_REGION"/>
    <property type="match status" value="3"/>
</dbReference>
<evidence type="ECO:0000313" key="7">
    <source>
        <dbReference type="EMBL" id="OOQ85872.1"/>
    </source>
</evidence>
<dbReference type="SUPFAM" id="SSF48403">
    <property type="entry name" value="Ankyrin repeat"/>
    <property type="match status" value="1"/>
</dbReference>
<keyword evidence="5" id="KW-0472">Membrane</keyword>
<dbReference type="InterPro" id="IPR002110">
    <property type="entry name" value="Ankyrin_rpt"/>
</dbReference>
<accession>A0A1S9RK00</accession>
<feature type="repeat" description="ANK" evidence="3">
    <location>
        <begin position="777"/>
        <end position="809"/>
    </location>
</feature>
<keyword evidence="5" id="KW-1133">Transmembrane helix</keyword>
<feature type="repeat" description="ANK" evidence="3">
    <location>
        <begin position="810"/>
        <end position="842"/>
    </location>
</feature>
<dbReference type="PANTHER" id="PTHR24171:SF9">
    <property type="entry name" value="ANKYRIN REPEAT DOMAIN-CONTAINING PROTEIN 39"/>
    <property type="match status" value="1"/>
</dbReference>
<evidence type="ECO:0000256" key="4">
    <source>
        <dbReference type="SAM" id="MobiDB-lite"/>
    </source>
</evidence>
<dbReference type="EMBL" id="LJBN01000163">
    <property type="protein sequence ID" value="OOQ85872.1"/>
    <property type="molecule type" value="Genomic_DNA"/>
</dbReference>
<organism evidence="7 8">
    <name type="scientific">Penicillium brasilianum</name>
    <dbReference type="NCBI Taxonomy" id="104259"/>
    <lineage>
        <taxon>Eukaryota</taxon>
        <taxon>Fungi</taxon>
        <taxon>Dikarya</taxon>
        <taxon>Ascomycota</taxon>
        <taxon>Pezizomycotina</taxon>
        <taxon>Eurotiomycetes</taxon>
        <taxon>Eurotiomycetidae</taxon>
        <taxon>Eurotiales</taxon>
        <taxon>Aspergillaceae</taxon>
        <taxon>Penicillium</taxon>
    </lineage>
</organism>
<keyword evidence="2 3" id="KW-0040">ANK repeat</keyword>
<dbReference type="InterPro" id="IPR001810">
    <property type="entry name" value="F-box_dom"/>
</dbReference>
<dbReference type="PRINTS" id="PR01415">
    <property type="entry name" value="ANKYRIN"/>
</dbReference>
<sequence>MDNGTSATDIITYIGVPLAVLGVLPIIYTSFRALWTQRSIRSTLKRHGLLESALTRVSLIGGLVEVELPRCTVTALDREADADYWKLNALHLPLKGGSWSLFHWNRLVTGRVLYRCQFKDELTIPQADVDFEDLVAFLLDRGAVPDAHGWHILRTVGLWAPPGTVVLRPPQGMSGAVLTVAPPDDSDGVLSLQVNWKPQWDLRSSNSLPPFWMRLEQPRLAKVSNDGENSSASVHEGKDIVRPETAQEKPLSRQNTLVADSVAEPSSPKPESLLAKIERLKALTTKADNDSVRFKIEHEHVKRVIFESNGGSTSEQRDLSRLGDTFDLWFACVASALSQDGYSGIWNFAIPSHITKFARQKSVPCGVMVVLGHMGEENVPPWASPPPAPGESQSEIQQRLQEDTLARRMESTMSPAQAAEARQVRLLRESQRFHHSHIKRMHALEEYQQRRLVEAIQSPRLDNLIIAQANLAYLVGRDIVPSDYTLDDLAQAVLYLMILDEGQAKLIADILERWMLWCQFGGMQKVQLTLLMENKIAFCYASALVAVVQRANSGNGNLSSDMLDYACGKFPQVCFLPPVHFSPSFSFLPLSPSLFSAFSLLLLSPYPSFNIPDQIYSLPLLVLLSELKTGSDYQTVVLDPSQNLSPDLPCQLPSLSRIMGFQSLPNELLFIISRLLNQPDLNALIQTCRLFHTVLNTTLYVNNVKHNRSSALFWAASTGNIGTIQRIISHGGKVRTKAEGPFMKQRSLNVLRQWNGQSRMSPRTTRQTKRAMNFSTCGETPLHRAAEEGQEAAVMCLLDHGSDMMTIDTYGYFPIQLAAHRGHESIVNIFLEKGFDPNTLGWSNPDASVLHSAVCGGHANVVKLLLEHGAQAGLKKSSSPLHPSPLDMALSVSIWQQNLKLANLDSSLGLEKILKGQEDCAMLLIEHATQLDTLEENRYMACAARRNYVRVVKALLELGIDPNLPVQGKTALGYAKSLGCEELIDLLEPLASPNGKSKRKKRKTEV</sequence>
<dbReference type="InterPro" id="IPR036047">
    <property type="entry name" value="F-box-like_dom_sf"/>
</dbReference>
<dbReference type="PROSITE" id="PS50088">
    <property type="entry name" value="ANK_REPEAT"/>
    <property type="match status" value="3"/>
</dbReference>
<dbReference type="AlphaFoldDB" id="A0A1S9RK00"/>
<comment type="caution">
    <text evidence="7">The sequence shown here is derived from an EMBL/GenBank/DDBJ whole genome shotgun (WGS) entry which is preliminary data.</text>
</comment>
<dbReference type="Pfam" id="PF00023">
    <property type="entry name" value="Ank"/>
    <property type="match status" value="1"/>
</dbReference>
<dbReference type="Proteomes" id="UP000190744">
    <property type="component" value="Unassembled WGS sequence"/>
</dbReference>
<dbReference type="PROSITE" id="PS50181">
    <property type="entry name" value="FBOX"/>
    <property type="match status" value="1"/>
</dbReference>
<feature type="region of interest" description="Disordered" evidence="4">
    <location>
        <begin position="223"/>
        <end position="253"/>
    </location>
</feature>
<reference evidence="8" key="1">
    <citation type="submission" date="2015-09" db="EMBL/GenBank/DDBJ databases">
        <authorList>
            <person name="Fill T.P."/>
            <person name="Baretta J.F."/>
            <person name="de Almeida L.G."/>
            <person name="Rocha M."/>
            <person name="de Souza D.H."/>
            <person name="Malavazi I."/>
            <person name="Cerdeira L.T."/>
            <person name="Hong H."/>
            <person name="Samborskyy M."/>
            <person name="de Vasconcelos A.T."/>
            <person name="Leadlay P."/>
            <person name="Rodrigues-Filho E."/>
        </authorList>
    </citation>
    <scope>NUCLEOTIDE SEQUENCE [LARGE SCALE GENOMIC DNA]</scope>
    <source>
        <strain evidence="8">LaBioMMi 136</strain>
    </source>
</reference>
<evidence type="ECO:0000259" key="6">
    <source>
        <dbReference type="PROSITE" id="PS50181"/>
    </source>
</evidence>
<evidence type="ECO:0000313" key="8">
    <source>
        <dbReference type="Proteomes" id="UP000190744"/>
    </source>
</evidence>
<dbReference type="Pfam" id="PF12796">
    <property type="entry name" value="Ank_2"/>
    <property type="match status" value="1"/>
</dbReference>
<evidence type="ECO:0000256" key="3">
    <source>
        <dbReference type="PROSITE-ProRule" id="PRU00023"/>
    </source>
</evidence>
<evidence type="ECO:0000256" key="5">
    <source>
        <dbReference type="SAM" id="Phobius"/>
    </source>
</evidence>
<feature type="repeat" description="ANK" evidence="3">
    <location>
        <begin position="845"/>
        <end position="877"/>
    </location>
</feature>
<dbReference type="PANTHER" id="PTHR24171">
    <property type="entry name" value="ANKYRIN REPEAT DOMAIN-CONTAINING PROTEIN 39-RELATED"/>
    <property type="match status" value="1"/>
</dbReference>
<dbReference type="Gene3D" id="1.25.40.20">
    <property type="entry name" value="Ankyrin repeat-containing domain"/>
    <property type="match status" value="2"/>
</dbReference>
<proteinExistence type="predicted"/>
<feature type="transmembrane region" description="Helical" evidence="5">
    <location>
        <begin position="12"/>
        <end position="35"/>
    </location>
</feature>
<keyword evidence="1" id="KW-0677">Repeat</keyword>
<evidence type="ECO:0000256" key="1">
    <source>
        <dbReference type="ARBA" id="ARBA00022737"/>
    </source>
</evidence>
<name>A0A1S9RK00_PENBI</name>
<feature type="compositionally biased region" description="Basic and acidic residues" evidence="4">
    <location>
        <begin position="235"/>
        <end position="251"/>
    </location>
</feature>